<sequence>MNNQRNSNKVINDKSFYFASCPRGCEQYLVNELRANGIEGKAGRGGAAFKARNKATVEYILNARIASRVFKEVGYFYIRDEKQIYKRAGELPWEDYITPDQTFKINTLLDGESKELFKSSIFLSQTLKDSLVDYMRDKFGKRPNVETTTPTVTFLQRVEKVKEGCKVIVYADMVGESLDKRGYRESGHRAPLRENLAASLIAETKWDCQGPFYDPMAGSGTILIESIIYFLKLSPAFFRLKKNTTPYSFTNHPWFQDSNLVDWYFDKVHEVMTDSQEKIDSIPSDKFFYNDADVENFKLARAHLLDCFGRVDFVNFNCEEFSKASVPAGFERGIVLFNPPYGERIQAIGFEDINDFYYEIGETLKNNFKGSTAYILTAHGPLRKNIRLKTSKKTEFLNGDIECRLLKYELM</sequence>
<dbReference type="InterPro" id="IPR004114">
    <property type="entry name" value="THUMP_dom"/>
</dbReference>
<proteinExistence type="predicted"/>
<evidence type="ECO:0000256" key="3">
    <source>
        <dbReference type="PROSITE-ProRule" id="PRU00529"/>
    </source>
</evidence>
<dbReference type="RefSeq" id="WP_114705696.1">
    <property type="nucleotide sequence ID" value="NZ_QDKL01000001.1"/>
</dbReference>
<dbReference type="SUPFAM" id="SSF53335">
    <property type="entry name" value="S-adenosyl-L-methionine-dependent methyltransferases"/>
    <property type="match status" value="1"/>
</dbReference>
<dbReference type="PROSITE" id="PS51165">
    <property type="entry name" value="THUMP"/>
    <property type="match status" value="1"/>
</dbReference>
<evidence type="ECO:0000313" key="5">
    <source>
        <dbReference type="EMBL" id="RZF22751.1"/>
    </source>
</evidence>
<evidence type="ECO:0000256" key="2">
    <source>
        <dbReference type="ARBA" id="ARBA00022679"/>
    </source>
</evidence>
<dbReference type="Gene3D" id="3.40.50.150">
    <property type="entry name" value="Vaccinia Virus protein VP39"/>
    <property type="match status" value="1"/>
</dbReference>
<dbReference type="Proteomes" id="UP000443582">
    <property type="component" value="Unassembled WGS sequence"/>
</dbReference>
<keyword evidence="2" id="KW-0808">Transferase</keyword>
<dbReference type="InterPro" id="IPR054170">
    <property type="entry name" value="RlmL_1st"/>
</dbReference>
<dbReference type="SMART" id="SM00981">
    <property type="entry name" value="THUMP"/>
    <property type="match status" value="1"/>
</dbReference>
<reference evidence="6" key="1">
    <citation type="journal article" date="2019" name="Int. J. Syst. Evol. Microbiol.">
        <title>Halobacteriovorax valvorus sp. nov., a novel prokaryotic predator isolated from coastal seawater of China.</title>
        <authorList>
            <person name="Chen M.-X."/>
        </authorList>
    </citation>
    <scope>NUCLEOTIDE SEQUENCE [LARGE SCALE GENOMIC DNA]</scope>
    <source>
        <strain evidence="6">BL9</strain>
    </source>
</reference>
<gene>
    <name evidence="5" type="ORF">DAY19_02965</name>
</gene>
<comment type="caution">
    <text evidence="5">The sequence shown here is derived from an EMBL/GenBank/DDBJ whole genome shotgun (WGS) entry which is preliminary data.</text>
</comment>
<protein>
    <recommendedName>
        <fullName evidence="4">THUMP domain-containing protein</fullName>
    </recommendedName>
</protein>
<keyword evidence="1" id="KW-0489">Methyltransferase</keyword>
<evidence type="ECO:0000313" key="6">
    <source>
        <dbReference type="Proteomes" id="UP000443582"/>
    </source>
</evidence>
<evidence type="ECO:0000259" key="4">
    <source>
        <dbReference type="PROSITE" id="PS51165"/>
    </source>
</evidence>
<dbReference type="EMBL" id="QDKL01000001">
    <property type="protein sequence ID" value="RZF22751.1"/>
    <property type="molecule type" value="Genomic_DNA"/>
</dbReference>
<dbReference type="InterPro" id="IPR029063">
    <property type="entry name" value="SAM-dependent_MTases_sf"/>
</dbReference>
<accession>A0ABY0IIH1</accession>
<organism evidence="5 6">
    <name type="scientific">Halobacteriovorax vibrionivorans</name>
    <dbReference type="NCBI Taxonomy" id="2152716"/>
    <lineage>
        <taxon>Bacteria</taxon>
        <taxon>Pseudomonadati</taxon>
        <taxon>Bdellovibrionota</taxon>
        <taxon>Bacteriovoracia</taxon>
        <taxon>Bacteriovoracales</taxon>
        <taxon>Halobacteriovoraceae</taxon>
        <taxon>Halobacteriovorax</taxon>
    </lineage>
</organism>
<name>A0ABY0IIH1_9BACT</name>
<keyword evidence="6" id="KW-1185">Reference proteome</keyword>
<dbReference type="Pfam" id="PF02926">
    <property type="entry name" value="THUMP"/>
    <property type="match status" value="1"/>
</dbReference>
<dbReference type="PANTHER" id="PTHR47313:SF1">
    <property type="entry name" value="RIBOSOMAL RNA LARGE SUBUNIT METHYLTRANSFERASE K_L"/>
    <property type="match status" value="1"/>
</dbReference>
<dbReference type="Pfam" id="PF22020">
    <property type="entry name" value="RlmL_1st"/>
    <property type="match status" value="1"/>
</dbReference>
<dbReference type="InterPro" id="IPR000241">
    <property type="entry name" value="RlmKL-like_Mtase"/>
</dbReference>
<evidence type="ECO:0000256" key="1">
    <source>
        <dbReference type="ARBA" id="ARBA00022603"/>
    </source>
</evidence>
<dbReference type="CDD" id="cd11715">
    <property type="entry name" value="THUMP_AdoMetMT"/>
    <property type="match status" value="1"/>
</dbReference>
<keyword evidence="3" id="KW-0694">RNA-binding</keyword>
<dbReference type="Gene3D" id="3.30.2130.30">
    <property type="match status" value="1"/>
</dbReference>
<dbReference type="PANTHER" id="PTHR47313">
    <property type="entry name" value="RIBOSOMAL RNA LARGE SUBUNIT METHYLTRANSFERASE K/L"/>
    <property type="match status" value="1"/>
</dbReference>
<feature type="domain" description="THUMP" evidence="4">
    <location>
        <begin position="55"/>
        <end position="173"/>
    </location>
</feature>
<dbReference type="Pfam" id="PF01170">
    <property type="entry name" value="UPF0020"/>
    <property type="match status" value="1"/>
</dbReference>